<protein>
    <recommendedName>
        <fullName evidence="5">SET domain-containing protein</fullName>
    </recommendedName>
</protein>
<evidence type="ECO:0000256" key="2">
    <source>
        <dbReference type="SAM" id="SignalP"/>
    </source>
</evidence>
<feature type="signal peptide" evidence="2">
    <location>
        <begin position="1"/>
        <end position="17"/>
    </location>
</feature>
<reference evidence="3" key="1">
    <citation type="submission" date="2021-11" db="EMBL/GenBank/DDBJ databases">
        <authorList>
            <consortium name="Genoscope - CEA"/>
            <person name="William W."/>
        </authorList>
    </citation>
    <scope>NUCLEOTIDE SEQUENCE</scope>
</reference>
<dbReference type="EMBL" id="CAKKNE010000003">
    <property type="protein sequence ID" value="CAH0370622.1"/>
    <property type="molecule type" value="Genomic_DNA"/>
</dbReference>
<dbReference type="OrthoDB" id="38008at2759"/>
<dbReference type="InterPro" id="IPR046341">
    <property type="entry name" value="SET_dom_sf"/>
</dbReference>
<dbReference type="Gene3D" id="3.90.1410.10">
    <property type="entry name" value="set domain protein methyltransferase, domain 1"/>
    <property type="match status" value="1"/>
</dbReference>
<dbReference type="PANTHER" id="PTHR13271:SF151">
    <property type="entry name" value="SET DOMAIN-CONTAINING PROTEIN 4"/>
    <property type="match status" value="1"/>
</dbReference>
<dbReference type="AlphaFoldDB" id="A0A8J2SNB7"/>
<dbReference type="InterPro" id="IPR050600">
    <property type="entry name" value="SETD3_SETD6_MTase"/>
</dbReference>
<comment type="caution">
    <text evidence="3">The sequence shown here is derived from an EMBL/GenBank/DDBJ whole genome shotgun (WGS) entry which is preliminary data.</text>
</comment>
<evidence type="ECO:0000313" key="3">
    <source>
        <dbReference type="EMBL" id="CAH0370622.1"/>
    </source>
</evidence>
<sequence>MRLYAPLLLASTTTALSGGFGGAAKTKKKKKNTTPLVEESEAYAKLRKWAIDGGATLDGVRESNGALVATKDVKKNGVLATLPSDLALALCDPDEDEADHAACAKNFYEFKYEDQFGDYVATLPDAPPSPVAWSADEVEALKWPPLIEEVQARKKRVDEVASEASLPADKVERLAAIAASRAYEIHLDKKADLTEEERKEVEGAAQMSTKVIRLLLPFFDSAARASSPSCKVEVKDPKKDDSTFVLKAQKALAEGDAVTVPYNIGVTTTADVLLNHGAVPASRLDGSSYADARLLARHPDTDIPGSPADDRAVADDSSASEPSREAARLRLSLKNAKTNKKHTSFFKAIKAGGRIGAQK</sequence>
<evidence type="ECO:0000313" key="4">
    <source>
        <dbReference type="Proteomes" id="UP000789595"/>
    </source>
</evidence>
<accession>A0A8J2SNB7</accession>
<dbReference type="GO" id="GO:0016279">
    <property type="term" value="F:protein-lysine N-methyltransferase activity"/>
    <property type="evidence" value="ECO:0007669"/>
    <property type="project" value="TreeGrafter"/>
</dbReference>
<dbReference type="SUPFAM" id="SSF82199">
    <property type="entry name" value="SET domain"/>
    <property type="match status" value="1"/>
</dbReference>
<evidence type="ECO:0008006" key="5">
    <source>
        <dbReference type="Google" id="ProtNLM"/>
    </source>
</evidence>
<keyword evidence="2" id="KW-0732">Signal</keyword>
<name>A0A8J2SNB7_9STRA</name>
<feature type="region of interest" description="Disordered" evidence="1">
    <location>
        <begin position="298"/>
        <end position="326"/>
    </location>
</feature>
<dbReference type="Proteomes" id="UP000789595">
    <property type="component" value="Unassembled WGS sequence"/>
</dbReference>
<organism evidence="3 4">
    <name type="scientific">Pelagomonas calceolata</name>
    <dbReference type="NCBI Taxonomy" id="35677"/>
    <lineage>
        <taxon>Eukaryota</taxon>
        <taxon>Sar</taxon>
        <taxon>Stramenopiles</taxon>
        <taxon>Ochrophyta</taxon>
        <taxon>Pelagophyceae</taxon>
        <taxon>Pelagomonadales</taxon>
        <taxon>Pelagomonadaceae</taxon>
        <taxon>Pelagomonas</taxon>
    </lineage>
</organism>
<dbReference type="PANTHER" id="PTHR13271">
    <property type="entry name" value="UNCHARACTERIZED PUTATIVE METHYLTRANSFERASE"/>
    <property type="match status" value="1"/>
</dbReference>
<gene>
    <name evidence="3" type="ORF">PECAL_3P05180</name>
</gene>
<proteinExistence type="predicted"/>
<keyword evidence="4" id="KW-1185">Reference proteome</keyword>
<evidence type="ECO:0000256" key="1">
    <source>
        <dbReference type="SAM" id="MobiDB-lite"/>
    </source>
</evidence>
<feature type="chain" id="PRO_5035314602" description="SET domain-containing protein" evidence="2">
    <location>
        <begin position="18"/>
        <end position="359"/>
    </location>
</feature>